<dbReference type="PANTHER" id="PTHR15337">
    <property type="entry name" value="ANTERIOR GRADIENT PROTEIN-RELATED"/>
    <property type="match status" value="1"/>
</dbReference>
<evidence type="ECO:0000256" key="2">
    <source>
        <dbReference type="SAM" id="SignalP"/>
    </source>
</evidence>
<keyword evidence="5" id="KW-1185">Reference proteome</keyword>
<dbReference type="Pfam" id="PF03190">
    <property type="entry name" value="Thioredox_DsbH"/>
    <property type="match status" value="1"/>
</dbReference>
<dbReference type="Proteomes" id="UP000309488">
    <property type="component" value="Unassembled WGS sequence"/>
</dbReference>
<dbReference type="InterPro" id="IPR013766">
    <property type="entry name" value="Thioredoxin_domain"/>
</dbReference>
<organism evidence="4 5">
    <name type="scientific">Pedobacter polaris</name>
    <dbReference type="NCBI Taxonomy" id="2571273"/>
    <lineage>
        <taxon>Bacteria</taxon>
        <taxon>Pseudomonadati</taxon>
        <taxon>Bacteroidota</taxon>
        <taxon>Sphingobacteriia</taxon>
        <taxon>Sphingobacteriales</taxon>
        <taxon>Sphingobacteriaceae</taxon>
        <taxon>Pedobacter</taxon>
    </lineage>
</organism>
<evidence type="ECO:0000313" key="5">
    <source>
        <dbReference type="Proteomes" id="UP000309488"/>
    </source>
</evidence>
<protein>
    <submittedName>
        <fullName evidence="4">DUF255 domain-containing protein</fullName>
    </submittedName>
</protein>
<dbReference type="InterPro" id="IPR004879">
    <property type="entry name" value="Ssp411-like_TRX"/>
</dbReference>
<sequence length="395" mass="44665">MKRCIWAVCLLFISLSASSEIKFLENPVWSTVLEKAKKENKMIFLDGYATWCGPCKKMDAETYKDQAVADYYNVNFINVKYDMEKGEGPMLAERYFVNAYPNLLFINPEGVLLHKGVGYNEAADFVTLGKAAKDPNSQYYTLKKNAINLTNAQFLKFAETAVAFEDDDFDDLSNNYLSKQADVLVNNDLIKLVMEYVNTLPDEKTLAYVINNKAKIVSSTLYTKDEVEEKVVSLTLGYALSDAAQTNPEEMDFEVLKTLAEKYIPEKAFFVYNYFKVQFAINEKKIDDAVATLDVILSNVPDKVTFDQACNAMMNIAPILAEESKLDASLKKFEAIKLIGENVKNAYMKNYVKAIIYLKGKDFVKFKEIANLMIANADTPESVKADLKTAIERMN</sequence>
<accession>A0A4U1CVM2</accession>
<evidence type="ECO:0000256" key="1">
    <source>
        <dbReference type="ARBA" id="ARBA00022729"/>
    </source>
</evidence>
<dbReference type="AlphaFoldDB" id="A0A4U1CVM2"/>
<gene>
    <name evidence="4" type="ORF">FA048_03710</name>
</gene>
<dbReference type="PROSITE" id="PS51352">
    <property type="entry name" value="THIOREDOXIN_2"/>
    <property type="match status" value="1"/>
</dbReference>
<dbReference type="SUPFAM" id="SSF52833">
    <property type="entry name" value="Thioredoxin-like"/>
    <property type="match status" value="1"/>
</dbReference>
<proteinExistence type="predicted"/>
<evidence type="ECO:0000313" key="4">
    <source>
        <dbReference type="EMBL" id="TKC12736.1"/>
    </source>
</evidence>
<comment type="caution">
    <text evidence="4">The sequence shown here is derived from an EMBL/GenBank/DDBJ whole genome shotgun (WGS) entry which is preliminary data.</text>
</comment>
<dbReference type="EMBL" id="SWBR01000001">
    <property type="protein sequence ID" value="TKC12736.1"/>
    <property type="molecule type" value="Genomic_DNA"/>
</dbReference>
<dbReference type="InterPro" id="IPR036249">
    <property type="entry name" value="Thioredoxin-like_sf"/>
</dbReference>
<dbReference type="PANTHER" id="PTHR15337:SF11">
    <property type="entry name" value="THIOREDOXIN DOMAIN-CONTAINING PROTEIN"/>
    <property type="match status" value="1"/>
</dbReference>
<feature type="signal peptide" evidence="2">
    <location>
        <begin position="1"/>
        <end position="19"/>
    </location>
</feature>
<name>A0A4U1CVM2_9SPHI</name>
<reference evidence="4 5" key="1">
    <citation type="submission" date="2019-04" db="EMBL/GenBank/DDBJ databases">
        <title>Pedobacter sp. RP-3-22 sp. nov., isolated from Arctic soil.</title>
        <authorList>
            <person name="Dahal R.H."/>
            <person name="Kim D.-U."/>
        </authorList>
    </citation>
    <scope>NUCLEOTIDE SEQUENCE [LARGE SCALE GENOMIC DNA]</scope>
    <source>
        <strain evidence="4 5">RP-3-22</strain>
    </source>
</reference>
<dbReference type="RefSeq" id="WP_136838860.1">
    <property type="nucleotide sequence ID" value="NZ_SWBR01000001.1"/>
</dbReference>
<dbReference type="OrthoDB" id="120730at2"/>
<feature type="chain" id="PRO_5020848155" evidence="2">
    <location>
        <begin position="20"/>
        <end position="395"/>
    </location>
</feature>
<evidence type="ECO:0000259" key="3">
    <source>
        <dbReference type="PROSITE" id="PS51352"/>
    </source>
</evidence>
<dbReference type="InterPro" id="IPR051099">
    <property type="entry name" value="AGR/TXD"/>
</dbReference>
<dbReference type="Gene3D" id="3.40.30.10">
    <property type="entry name" value="Glutaredoxin"/>
    <property type="match status" value="1"/>
</dbReference>
<keyword evidence="1 2" id="KW-0732">Signal</keyword>
<feature type="domain" description="Thioredoxin" evidence="3">
    <location>
        <begin position="10"/>
        <end position="138"/>
    </location>
</feature>